<keyword evidence="7" id="KW-1185">Reference proteome</keyword>
<comment type="similarity">
    <text evidence="1">Belongs to the sirtuin family. Class I subfamily.</text>
</comment>
<dbReference type="GO" id="GO:0046872">
    <property type="term" value="F:metal ion binding"/>
    <property type="evidence" value="ECO:0007669"/>
    <property type="project" value="UniProtKB-KW"/>
</dbReference>
<dbReference type="InterPro" id="IPR050134">
    <property type="entry name" value="NAD-dep_sirtuin_deacylases"/>
</dbReference>
<evidence type="ECO:0000313" key="7">
    <source>
        <dbReference type="Proteomes" id="UP000278143"/>
    </source>
</evidence>
<reference evidence="7" key="1">
    <citation type="journal article" date="2018" name="Nat. Microbiol.">
        <title>Leveraging single-cell genomics to expand the fungal tree of life.</title>
        <authorList>
            <person name="Ahrendt S.R."/>
            <person name="Quandt C.A."/>
            <person name="Ciobanu D."/>
            <person name="Clum A."/>
            <person name="Salamov A."/>
            <person name="Andreopoulos B."/>
            <person name="Cheng J.F."/>
            <person name="Woyke T."/>
            <person name="Pelin A."/>
            <person name="Henrissat B."/>
            <person name="Reynolds N.K."/>
            <person name="Benny G.L."/>
            <person name="Smith M.E."/>
            <person name="James T.Y."/>
            <person name="Grigoriev I.V."/>
        </authorList>
    </citation>
    <scope>NUCLEOTIDE SEQUENCE [LARGE SCALE GENOMIC DNA]</scope>
    <source>
        <strain evidence="7">Benny S71-1</strain>
    </source>
</reference>
<evidence type="ECO:0000256" key="4">
    <source>
        <dbReference type="PROSITE-ProRule" id="PRU00236"/>
    </source>
</evidence>
<dbReference type="InterPro" id="IPR026590">
    <property type="entry name" value="Ssirtuin_cat_dom"/>
</dbReference>
<sequence>MQSTGPRTSTLLRSRELITQVLLRFFEQHRGHITFLTGAGFSTESGIPDYRGEHGVYTRHPTYKPIFYQAFMQSHAVRQRYWARSFFGYLPVRRAQPNAGHLALTRLQQRGWLSPHGGITQNVDGLHEAAGTARVIELHGALRHVGCTQCAAIVERDRMQLWLEEMNPAWAAHLPSGPRHDASLAWQITPDGDVEIAALLGDREQQQHQQQQQRLSHAQFRYPSCMHCGGIYKPSVVFFGESIPRHVHRAADACIRDRRALLVMGTSVTVGSAMRVVRMAKPREVAVVNLGGTRADSWADIRVEASCPQVLSWMEALLPA</sequence>
<keyword evidence="3" id="KW-0520">NAD</keyword>
<proteinExistence type="inferred from homology"/>
<protein>
    <submittedName>
        <fullName evidence="6">Silent information regulator protein Sir2</fullName>
    </submittedName>
</protein>
<evidence type="ECO:0000313" key="6">
    <source>
        <dbReference type="EMBL" id="RKP27246.1"/>
    </source>
</evidence>
<keyword evidence="4" id="KW-0479">Metal-binding</keyword>
<feature type="active site" description="Proton acceptor" evidence="4">
    <location>
        <position position="139"/>
    </location>
</feature>
<dbReference type="PANTHER" id="PTHR11085:SF10">
    <property type="entry name" value="NAD-DEPENDENT PROTEIN DEACYLASE SIRTUIN-5, MITOCHONDRIAL-RELATED"/>
    <property type="match status" value="1"/>
</dbReference>
<evidence type="ECO:0000259" key="5">
    <source>
        <dbReference type="PROSITE" id="PS50305"/>
    </source>
</evidence>
<dbReference type="GO" id="GO:0017136">
    <property type="term" value="F:histone deacetylase activity, NAD-dependent"/>
    <property type="evidence" value="ECO:0007669"/>
    <property type="project" value="TreeGrafter"/>
</dbReference>
<name>A0A4P9Z434_9FUNG</name>
<dbReference type="SUPFAM" id="SSF52467">
    <property type="entry name" value="DHS-like NAD/FAD-binding domain"/>
    <property type="match status" value="1"/>
</dbReference>
<dbReference type="GO" id="GO:0070403">
    <property type="term" value="F:NAD+ binding"/>
    <property type="evidence" value="ECO:0007669"/>
    <property type="project" value="InterPro"/>
</dbReference>
<dbReference type="Gene3D" id="3.30.1600.10">
    <property type="entry name" value="SIR2/SIRT2 'Small Domain"/>
    <property type="match status" value="1"/>
</dbReference>
<evidence type="ECO:0000256" key="1">
    <source>
        <dbReference type="ARBA" id="ARBA00006924"/>
    </source>
</evidence>
<feature type="binding site" evidence="4">
    <location>
        <position position="225"/>
    </location>
    <ligand>
        <name>Zn(2+)</name>
        <dbReference type="ChEBI" id="CHEBI:29105"/>
    </ligand>
</feature>
<dbReference type="InterPro" id="IPR003000">
    <property type="entry name" value="Sirtuin"/>
</dbReference>
<feature type="domain" description="Deacetylase sirtuin-type" evidence="5">
    <location>
        <begin position="12"/>
        <end position="320"/>
    </location>
</feature>
<evidence type="ECO:0000256" key="2">
    <source>
        <dbReference type="ARBA" id="ARBA00022679"/>
    </source>
</evidence>
<gene>
    <name evidence="6" type="ORF">SYNPS1DRAFT_12975</name>
</gene>
<feature type="binding site" evidence="4">
    <location>
        <position position="150"/>
    </location>
    <ligand>
        <name>Zn(2+)</name>
        <dbReference type="ChEBI" id="CHEBI:29105"/>
    </ligand>
</feature>
<dbReference type="InterPro" id="IPR029035">
    <property type="entry name" value="DHS-like_NAD/FAD-binding_dom"/>
</dbReference>
<dbReference type="PANTHER" id="PTHR11085">
    <property type="entry name" value="NAD-DEPENDENT PROTEIN DEACYLASE SIRTUIN-5, MITOCHONDRIAL-RELATED"/>
    <property type="match status" value="1"/>
</dbReference>
<keyword evidence="2" id="KW-0808">Transferase</keyword>
<dbReference type="Gene3D" id="3.40.50.1220">
    <property type="entry name" value="TPP-binding domain"/>
    <property type="match status" value="1"/>
</dbReference>
<dbReference type="Proteomes" id="UP000278143">
    <property type="component" value="Unassembled WGS sequence"/>
</dbReference>
<dbReference type="OrthoDB" id="424302at2759"/>
<dbReference type="PROSITE" id="PS50305">
    <property type="entry name" value="SIRTUIN"/>
    <property type="match status" value="1"/>
</dbReference>
<feature type="binding site" evidence="4">
    <location>
        <position position="147"/>
    </location>
    <ligand>
        <name>Zn(2+)</name>
        <dbReference type="ChEBI" id="CHEBI:29105"/>
    </ligand>
</feature>
<dbReference type="InterPro" id="IPR026591">
    <property type="entry name" value="Sirtuin_cat_small_dom_sf"/>
</dbReference>
<dbReference type="EMBL" id="KZ989243">
    <property type="protein sequence ID" value="RKP27246.1"/>
    <property type="molecule type" value="Genomic_DNA"/>
</dbReference>
<dbReference type="Pfam" id="PF02146">
    <property type="entry name" value="SIR2"/>
    <property type="match status" value="1"/>
</dbReference>
<keyword evidence="4" id="KW-0862">Zinc</keyword>
<feature type="binding site" evidence="4">
    <location>
        <position position="228"/>
    </location>
    <ligand>
        <name>Zn(2+)</name>
        <dbReference type="ChEBI" id="CHEBI:29105"/>
    </ligand>
</feature>
<organism evidence="6 7">
    <name type="scientific">Syncephalis pseudoplumigaleata</name>
    <dbReference type="NCBI Taxonomy" id="1712513"/>
    <lineage>
        <taxon>Eukaryota</taxon>
        <taxon>Fungi</taxon>
        <taxon>Fungi incertae sedis</taxon>
        <taxon>Zoopagomycota</taxon>
        <taxon>Zoopagomycotina</taxon>
        <taxon>Zoopagomycetes</taxon>
        <taxon>Zoopagales</taxon>
        <taxon>Piptocephalidaceae</taxon>
        <taxon>Syncephalis</taxon>
    </lineage>
</organism>
<dbReference type="AlphaFoldDB" id="A0A4P9Z434"/>
<evidence type="ECO:0000256" key="3">
    <source>
        <dbReference type="ARBA" id="ARBA00023027"/>
    </source>
</evidence>
<accession>A0A4P9Z434</accession>